<dbReference type="GeneID" id="68118016"/>
<evidence type="ECO:0000313" key="3">
    <source>
        <dbReference type="EMBL" id="KAF0982822.1"/>
    </source>
</evidence>
<proteinExistence type="predicted"/>
<feature type="domain" description="F-box" evidence="2">
    <location>
        <begin position="69"/>
        <end position="107"/>
    </location>
</feature>
<name>A0A6A5C7H2_NAEFO</name>
<dbReference type="EMBL" id="VFQX01000007">
    <property type="protein sequence ID" value="KAF0982822.1"/>
    <property type="molecule type" value="Genomic_DNA"/>
</dbReference>
<reference evidence="3 4" key="1">
    <citation type="journal article" date="2019" name="Sci. Rep.">
        <title>Nanopore sequencing improves the draft genome of the human pathogenic amoeba Naegleria fowleri.</title>
        <authorList>
            <person name="Liechti N."/>
            <person name="Schurch N."/>
            <person name="Bruggmann R."/>
            <person name="Wittwer M."/>
        </authorList>
    </citation>
    <scope>NUCLEOTIDE SEQUENCE [LARGE SCALE GENOMIC DNA]</scope>
    <source>
        <strain evidence="3 4">ATCC 30894</strain>
    </source>
</reference>
<dbReference type="RefSeq" id="XP_044567535.1">
    <property type="nucleotide sequence ID" value="XM_044701139.1"/>
</dbReference>
<dbReference type="Gene3D" id="1.20.1280.50">
    <property type="match status" value="1"/>
</dbReference>
<dbReference type="VEuPathDB" id="AmoebaDB:NfTy_014830"/>
<organism evidence="3 4">
    <name type="scientific">Naegleria fowleri</name>
    <name type="common">Brain eating amoeba</name>
    <dbReference type="NCBI Taxonomy" id="5763"/>
    <lineage>
        <taxon>Eukaryota</taxon>
        <taxon>Discoba</taxon>
        <taxon>Heterolobosea</taxon>
        <taxon>Tetramitia</taxon>
        <taxon>Eutetramitia</taxon>
        <taxon>Vahlkampfiidae</taxon>
        <taxon>Naegleria</taxon>
    </lineage>
</organism>
<dbReference type="Proteomes" id="UP000444721">
    <property type="component" value="Unassembled WGS sequence"/>
</dbReference>
<dbReference type="Pfam" id="PF12937">
    <property type="entry name" value="F-box-like"/>
    <property type="match status" value="1"/>
</dbReference>
<dbReference type="AlphaFoldDB" id="A0A6A5C7H2"/>
<dbReference type="InterPro" id="IPR036047">
    <property type="entry name" value="F-box-like_dom_sf"/>
</dbReference>
<feature type="compositionally biased region" description="Polar residues" evidence="1">
    <location>
        <begin position="194"/>
        <end position="203"/>
    </location>
</feature>
<evidence type="ECO:0000313" key="4">
    <source>
        <dbReference type="Proteomes" id="UP000444721"/>
    </source>
</evidence>
<dbReference type="SUPFAM" id="SSF81383">
    <property type="entry name" value="F-box domain"/>
    <property type="match status" value="1"/>
</dbReference>
<gene>
    <name evidence="3" type="ORF">FDP41_010801</name>
</gene>
<comment type="caution">
    <text evidence="3">The sequence shown here is derived from an EMBL/GenBank/DDBJ whole genome shotgun (WGS) entry which is preliminary data.</text>
</comment>
<protein>
    <recommendedName>
        <fullName evidence="2">F-box domain-containing protein</fullName>
    </recommendedName>
</protein>
<feature type="region of interest" description="Disordered" evidence="1">
    <location>
        <begin position="159"/>
        <end position="203"/>
    </location>
</feature>
<evidence type="ECO:0000259" key="2">
    <source>
        <dbReference type="Pfam" id="PF12937"/>
    </source>
</evidence>
<accession>A0A6A5C7H2</accession>
<dbReference type="InterPro" id="IPR001810">
    <property type="entry name" value="F-box_dom"/>
</dbReference>
<evidence type="ECO:0000256" key="1">
    <source>
        <dbReference type="SAM" id="MobiDB-lite"/>
    </source>
</evidence>
<keyword evidence="4" id="KW-1185">Reference proteome</keyword>
<dbReference type="VEuPathDB" id="AmoebaDB:FDP41_010801"/>
<sequence length="203" mass="23187">MSRNFKLASNFSDSISHFTKSSPNRLSQEKCLNTTTTSLPLSLPPSSAKLTKTDGGQTTPFISFSFDTLTVIFSYLSTLELVRNASLVSKLWNDVSTSNTVWSPRFFHELGPPEWFIEKLNQTLKRTRSGLNEKDFIKVFYDEKQVLVYEDDPMSSYYDNPGKDIEIPKQRNKTKSTHSSEKSSTVIHLLPPQRTITHSQKKR</sequence>